<reference evidence="1 2" key="1">
    <citation type="submission" date="2019-07" db="EMBL/GenBank/DDBJ databases">
        <title>Whole genome shotgun sequence of Myxococcus virescens NBRC 100334.</title>
        <authorList>
            <person name="Hosoyama A."/>
            <person name="Uohara A."/>
            <person name="Ohji S."/>
            <person name="Ichikawa N."/>
        </authorList>
    </citation>
    <scope>NUCLEOTIDE SEQUENCE [LARGE SCALE GENOMIC DNA]</scope>
    <source>
        <strain evidence="1 2">NBRC 100334</strain>
    </source>
</reference>
<accession>A0A511HA04</accession>
<organism evidence="1 2">
    <name type="scientific">Myxococcus virescens</name>
    <dbReference type="NCBI Taxonomy" id="83456"/>
    <lineage>
        <taxon>Bacteria</taxon>
        <taxon>Pseudomonadati</taxon>
        <taxon>Myxococcota</taxon>
        <taxon>Myxococcia</taxon>
        <taxon>Myxococcales</taxon>
        <taxon>Cystobacterineae</taxon>
        <taxon>Myxococcaceae</taxon>
        <taxon>Myxococcus</taxon>
    </lineage>
</organism>
<evidence type="ECO:0000313" key="2">
    <source>
        <dbReference type="Proteomes" id="UP000321224"/>
    </source>
</evidence>
<dbReference type="Proteomes" id="UP000321224">
    <property type="component" value="Unassembled WGS sequence"/>
</dbReference>
<proteinExistence type="predicted"/>
<gene>
    <name evidence="1" type="ORF">MVI01_21170</name>
</gene>
<evidence type="ECO:0000313" key="1">
    <source>
        <dbReference type="EMBL" id="GEL70333.1"/>
    </source>
</evidence>
<name>A0A511HA04_9BACT</name>
<sequence>MAPAVLGRGDTWPASALADEREVSMDIISQPVRTLKFDGFWRWLQEHTHCILRCGSVDAMLYDHDDFHWALLEEERQHIVQVLKGKVLVGELVIPGREVTEVNIAPDPDTGTQGHFLVELMGGPKEDPQALYHFIMAHGIDPAPGHKDLKH</sequence>
<protein>
    <submittedName>
        <fullName evidence="1">Uncharacterized protein</fullName>
    </submittedName>
</protein>
<comment type="caution">
    <text evidence="1">The sequence shown here is derived from an EMBL/GenBank/DDBJ whole genome shotgun (WGS) entry which is preliminary data.</text>
</comment>
<dbReference type="EMBL" id="BJVY01000009">
    <property type="protein sequence ID" value="GEL70333.1"/>
    <property type="molecule type" value="Genomic_DNA"/>
</dbReference>
<dbReference type="AlphaFoldDB" id="A0A511HA04"/>